<dbReference type="PANTHER" id="PTHR30086">
    <property type="entry name" value="ARGININE EXPORTER PROTEIN ARGO"/>
    <property type="match status" value="1"/>
</dbReference>
<evidence type="ECO:0000256" key="3">
    <source>
        <dbReference type="ARBA" id="ARBA00022692"/>
    </source>
</evidence>
<protein>
    <recommendedName>
        <fullName evidence="9">LysE type translocator</fullName>
    </recommendedName>
</protein>
<dbReference type="EMBL" id="VKLS01000704">
    <property type="protein sequence ID" value="TSB20503.1"/>
    <property type="molecule type" value="Genomic_DNA"/>
</dbReference>
<evidence type="ECO:0000256" key="2">
    <source>
        <dbReference type="ARBA" id="ARBA00022475"/>
    </source>
</evidence>
<accession>A0A553XUU4</accession>
<reference evidence="7 8" key="1">
    <citation type="submission" date="2019-07" db="EMBL/GenBank/DDBJ databases">
        <title>Draft genome for Streptomyces benahoarensis MZ03-48.</title>
        <authorList>
            <person name="Gonzalez-Pimentel J.L."/>
        </authorList>
    </citation>
    <scope>NUCLEOTIDE SEQUENCE [LARGE SCALE GENOMIC DNA]</scope>
    <source>
        <strain evidence="7 8">MZ03-48</strain>
    </source>
</reference>
<evidence type="ECO:0008006" key="9">
    <source>
        <dbReference type="Google" id="ProtNLM"/>
    </source>
</evidence>
<dbReference type="GO" id="GO:0005886">
    <property type="term" value="C:plasma membrane"/>
    <property type="evidence" value="ECO:0007669"/>
    <property type="project" value="UniProtKB-SubCell"/>
</dbReference>
<keyword evidence="2" id="KW-1003">Cell membrane</keyword>
<dbReference type="Pfam" id="PF01810">
    <property type="entry name" value="LysE"/>
    <property type="match status" value="1"/>
</dbReference>
<dbReference type="Proteomes" id="UP000320888">
    <property type="component" value="Unassembled WGS sequence"/>
</dbReference>
<name>A0A553XUU4_9ACTN</name>
<dbReference type="InterPro" id="IPR001123">
    <property type="entry name" value="LeuE-type"/>
</dbReference>
<dbReference type="AlphaFoldDB" id="A0A553XUU4"/>
<organism evidence="7 8">
    <name type="scientific">Streptomyces benahoarensis</name>
    <dbReference type="NCBI Taxonomy" id="2595054"/>
    <lineage>
        <taxon>Bacteria</taxon>
        <taxon>Bacillati</taxon>
        <taxon>Actinomycetota</taxon>
        <taxon>Actinomycetes</taxon>
        <taxon>Kitasatosporales</taxon>
        <taxon>Streptomycetaceae</taxon>
        <taxon>Streptomyces</taxon>
    </lineage>
</organism>
<comment type="subcellular location">
    <subcellularLocation>
        <location evidence="1">Cell membrane</location>
        <topology evidence="1">Multi-pass membrane protein</topology>
    </subcellularLocation>
</comment>
<evidence type="ECO:0000256" key="4">
    <source>
        <dbReference type="ARBA" id="ARBA00022989"/>
    </source>
</evidence>
<feature type="transmembrane region" description="Helical" evidence="6">
    <location>
        <begin position="86"/>
        <end position="106"/>
    </location>
</feature>
<keyword evidence="8" id="KW-1185">Reference proteome</keyword>
<gene>
    <name evidence="7" type="ORF">FNZ23_28855</name>
</gene>
<comment type="caution">
    <text evidence="7">The sequence shown here is derived from an EMBL/GenBank/DDBJ whole genome shotgun (WGS) entry which is preliminary data.</text>
</comment>
<evidence type="ECO:0000256" key="5">
    <source>
        <dbReference type="ARBA" id="ARBA00023136"/>
    </source>
</evidence>
<dbReference type="OrthoDB" id="3175972at2"/>
<evidence type="ECO:0000313" key="7">
    <source>
        <dbReference type="EMBL" id="TSB20503.1"/>
    </source>
</evidence>
<dbReference type="PANTHER" id="PTHR30086:SF20">
    <property type="entry name" value="ARGININE EXPORTER PROTEIN ARGO-RELATED"/>
    <property type="match status" value="1"/>
</dbReference>
<keyword evidence="4 6" id="KW-1133">Transmembrane helix</keyword>
<evidence type="ECO:0000256" key="1">
    <source>
        <dbReference type="ARBA" id="ARBA00004651"/>
    </source>
</evidence>
<proteinExistence type="predicted"/>
<evidence type="ECO:0000313" key="8">
    <source>
        <dbReference type="Proteomes" id="UP000320888"/>
    </source>
</evidence>
<dbReference type="GO" id="GO:0015171">
    <property type="term" value="F:amino acid transmembrane transporter activity"/>
    <property type="evidence" value="ECO:0007669"/>
    <property type="project" value="TreeGrafter"/>
</dbReference>
<evidence type="ECO:0000256" key="6">
    <source>
        <dbReference type="SAM" id="Phobius"/>
    </source>
</evidence>
<keyword evidence="5 6" id="KW-0472">Membrane</keyword>
<keyword evidence="3 6" id="KW-0812">Transmembrane</keyword>
<feature type="transmembrane region" description="Helical" evidence="6">
    <location>
        <begin position="50"/>
        <end position="74"/>
    </location>
</feature>
<sequence>MIGRFGPTTQLRTVLDGAFVGVTNPKGIVFFAAVLPQFVHHAAAHAPVQMMVLGLIPVTIALVTDTLGGLCASAARTWLTRSDRRLSLVGGAGGLAVIGLGVTVAATGRAD</sequence>